<gene>
    <name evidence="6" type="primary">si:dkey-56d12.4</name>
</gene>
<evidence type="ECO:0000313" key="7">
    <source>
        <dbReference type="Proteomes" id="UP000694580"/>
    </source>
</evidence>
<feature type="region of interest" description="Disordered" evidence="3">
    <location>
        <begin position="241"/>
        <end position="295"/>
    </location>
</feature>
<dbReference type="Ensembl" id="ENSDCDT00010031068.1">
    <property type="protein sequence ID" value="ENSDCDP00010025061.1"/>
    <property type="gene ID" value="ENSDCDG00010015961.1"/>
</dbReference>
<dbReference type="Pfam" id="PF13613">
    <property type="entry name" value="HTH_Tnp_4"/>
    <property type="match status" value="1"/>
</dbReference>
<keyword evidence="7" id="KW-1185">Reference proteome</keyword>
<feature type="domain" description="Transposase Helix-turn-helix" evidence="5">
    <location>
        <begin position="381"/>
        <end position="429"/>
    </location>
</feature>
<dbReference type="PANTHER" id="PTHR23080">
    <property type="entry name" value="THAP DOMAIN PROTEIN"/>
    <property type="match status" value="1"/>
</dbReference>
<reference evidence="6" key="1">
    <citation type="submission" date="2025-08" db="UniProtKB">
        <authorList>
            <consortium name="Ensembl"/>
        </authorList>
    </citation>
    <scope>IDENTIFICATION</scope>
</reference>
<evidence type="ECO:0000256" key="3">
    <source>
        <dbReference type="SAM" id="MobiDB-lite"/>
    </source>
</evidence>
<feature type="domain" description="DDE Tnp4" evidence="4">
    <location>
        <begin position="467"/>
        <end position="619"/>
    </location>
</feature>
<evidence type="ECO:0008006" key="8">
    <source>
        <dbReference type="Google" id="ProtNLM"/>
    </source>
</evidence>
<comment type="cofactor">
    <cofactor evidence="1">
        <name>a divalent metal cation</name>
        <dbReference type="ChEBI" id="CHEBI:60240"/>
    </cofactor>
</comment>
<dbReference type="PANTHER" id="PTHR23080:SF138">
    <property type="entry name" value="PROTEIN ALP1-LIKE"/>
    <property type="match status" value="1"/>
</dbReference>
<dbReference type="InterPro" id="IPR027805">
    <property type="entry name" value="Transposase_HTH_dom"/>
</dbReference>
<proteinExistence type="predicted"/>
<dbReference type="AlphaFoldDB" id="A0AAY4BXX5"/>
<evidence type="ECO:0000256" key="1">
    <source>
        <dbReference type="ARBA" id="ARBA00001968"/>
    </source>
</evidence>
<keyword evidence="2" id="KW-0479">Metal-binding</keyword>
<sequence length="629" mass="71992">MDGVLYLTADQQKGKCNATPKKEVRMRLQPVVMLRRMTSKEIIDYSRSLGTSLSPPDGNGWGHKALSGTSRPVDSTPECIKESGHNGPESSTSEQMFIKKEETEPANGPECSTSGALFVKEESDDMAIDVHHILVYDRKIEAAGEGPDIRPSGRPFIKEESDDLAVDVQQNSVEHFYTMDEHCKPLKQELGLDVIKVELDWLQPIVMLRRISPADIAYYLDNRTRPGRAALPHLEDHNYAKTAESEHSDGKVCQEEAQRQTHRQPDSNMEEDDYDSVSTLSSDSAQMRVRWRTEQKKKGHKYPKRMYMDPEASSVSQKRRKILRPPEDGDDASQLEDLRFSLAAVRLRRNSSSLFYTGLPVFHFLALVSFLRPFRNEMFPLCLTDQILMTLMRLKLNLLTFDLAFQFNVTLRQVDEIITFWIDVMSERCKTFTPWLPRAVVCRSVPAEIRNTFPNTTCVIDYMYSFMMKPNNFLFRGMSYRMRRQWLRNHSVKMLVVFAPTGLIMFISGTYESKCSDRYVMSDSTFLDCLAPGDKVLAYRPFAVKNLLEEQHHVTLNTPVLACRRRQRTAHIKNLTDGTKSIRQAIRRLQTFKVLSLCGAAAQTPTFHKLLKICAALVNLRSKVILPDN</sequence>
<name>A0AAY4BXX5_9TELE</name>
<evidence type="ECO:0000256" key="2">
    <source>
        <dbReference type="ARBA" id="ARBA00022723"/>
    </source>
</evidence>
<dbReference type="Proteomes" id="UP000694580">
    <property type="component" value="Unplaced"/>
</dbReference>
<dbReference type="GeneTree" id="ENSGT00940000164656"/>
<evidence type="ECO:0000259" key="5">
    <source>
        <dbReference type="Pfam" id="PF13613"/>
    </source>
</evidence>
<protein>
    <recommendedName>
        <fullName evidence="8">DDE Tnp4 domain-containing protein</fullName>
    </recommendedName>
</protein>
<dbReference type="GO" id="GO:0046872">
    <property type="term" value="F:metal ion binding"/>
    <property type="evidence" value="ECO:0007669"/>
    <property type="project" value="UniProtKB-KW"/>
</dbReference>
<organism evidence="6 7">
    <name type="scientific">Denticeps clupeoides</name>
    <name type="common">denticle herring</name>
    <dbReference type="NCBI Taxonomy" id="299321"/>
    <lineage>
        <taxon>Eukaryota</taxon>
        <taxon>Metazoa</taxon>
        <taxon>Chordata</taxon>
        <taxon>Craniata</taxon>
        <taxon>Vertebrata</taxon>
        <taxon>Euteleostomi</taxon>
        <taxon>Actinopterygii</taxon>
        <taxon>Neopterygii</taxon>
        <taxon>Teleostei</taxon>
        <taxon>Clupei</taxon>
        <taxon>Clupeiformes</taxon>
        <taxon>Denticipitoidei</taxon>
        <taxon>Denticipitidae</taxon>
        <taxon>Denticeps</taxon>
    </lineage>
</organism>
<dbReference type="InterPro" id="IPR027806">
    <property type="entry name" value="HARBI1_dom"/>
</dbReference>
<evidence type="ECO:0000259" key="4">
    <source>
        <dbReference type="Pfam" id="PF13359"/>
    </source>
</evidence>
<feature type="region of interest" description="Disordered" evidence="3">
    <location>
        <begin position="54"/>
        <end position="95"/>
    </location>
</feature>
<accession>A0AAY4BXX5</accession>
<feature type="compositionally biased region" description="Polar residues" evidence="3">
    <location>
        <begin position="276"/>
        <end position="285"/>
    </location>
</feature>
<evidence type="ECO:0000313" key="6">
    <source>
        <dbReference type="Ensembl" id="ENSDCDP00010025061.1"/>
    </source>
</evidence>
<feature type="compositionally biased region" description="Basic and acidic residues" evidence="3">
    <location>
        <begin position="241"/>
        <end position="265"/>
    </location>
</feature>
<dbReference type="Pfam" id="PF13359">
    <property type="entry name" value="DDE_Tnp_4"/>
    <property type="match status" value="1"/>
</dbReference>
<feature type="region of interest" description="Disordered" evidence="3">
    <location>
        <begin position="310"/>
        <end position="330"/>
    </location>
</feature>
<reference evidence="6" key="2">
    <citation type="submission" date="2025-09" db="UniProtKB">
        <authorList>
            <consortium name="Ensembl"/>
        </authorList>
    </citation>
    <scope>IDENTIFICATION</scope>
</reference>